<dbReference type="Pfam" id="PF00096">
    <property type="entry name" value="zf-C2H2"/>
    <property type="match status" value="2"/>
</dbReference>
<reference evidence="7" key="2">
    <citation type="submission" date="2025-09" db="UniProtKB">
        <authorList>
            <consortium name="Ensembl"/>
        </authorList>
    </citation>
    <scope>IDENTIFICATION</scope>
</reference>
<keyword evidence="2" id="KW-0677">Repeat</keyword>
<protein>
    <recommendedName>
        <fullName evidence="6">C2H2-type domain-containing protein</fullName>
    </recommendedName>
</protein>
<feature type="domain" description="C2H2-type" evidence="6">
    <location>
        <begin position="233"/>
        <end position="262"/>
    </location>
</feature>
<dbReference type="GO" id="GO:0008270">
    <property type="term" value="F:zinc ion binding"/>
    <property type="evidence" value="ECO:0007669"/>
    <property type="project" value="UniProtKB-KW"/>
</dbReference>
<dbReference type="PROSITE" id="PS00028">
    <property type="entry name" value="ZINC_FINGER_C2H2_1"/>
    <property type="match status" value="2"/>
</dbReference>
<feature type="domain" description="C2H2-type" evidence="6">
    <location>
        <begin position="263"/>
        <end position="292"/>
    </location>
</feature>
<dbReference type="AlphaFoldDB" id="A0A8C5P6U9"/>
<evidence type="ECO:0000256" key="2">
    <source>
        <dbReference type="ARBA" id="ARBA00022737"/>
    </source>
</evidence>
<dbReference type="OrthoDB" id="4748970at2759"/>
<evidence type="ECO:0000256" key="4">
    <source>
        <dbReference type="ARBA" id="ARBA00022833"/>
    </source>
</evidence>
<dbReference type="PANTHER" id="PTHR23235">
    <property type="entry name" value="KRUEPPEL-LIKE TRANSCRIPTION FACTOR"/>
    <property type="match status" value="1"/>
</dbReference>
<dbReference type="Proteomes" id="UP000694569">
    <property type="component" value="Unplaced"/>
</dbReference>
<dbReference type="PROSITE" id="PS50157">
    <property type="entry name" value="ZINC_FINGER_C2H2_2"/>
    <property type="match status" value="2"/>
</dbReference>
<dbReference type="GeneTree" id="ENSGT00940000163957"/>
<keyword evidence="4" id="KW-0862">Zinc</keyword>
<keyword evidence="3 5" id="KW-0863">Zinc-finger</keyword>
<dbReference type="InterPro" id="IPR036236">
    <property type="entry name" value="Znf_C2H2_sf"/>
</dbReference>
<evidence type="ECO:0000313" key="8">
    <source>
        <dbReference type="Proteomes" id="UP000694569"/>
    </source>
</evidence>
<proteinExistence type="predicted"/>
<organism evidence="7 8">
    <name type="scientific">Leptobrachium leishanense</name>
    <name type="common">Leishan spiny toad</name>
    <dbReference type="NCBI Taxonomy" id="445787"/>
    <lineage>
        <taxon>Eukaryota</taxon>
        <taxon>Metazoa</taxon>
        <taxon>Chordata</taxon>
        <taxon>Craniata</taxon>
        <taxon>Vertebrata</taxon>
        <taxon>Euteleostomi</taxon>
        <taxon>Amphibia</taxon>
        <taxon>Batrachia</taxon>
        <taxon>Anura</taxon>
        <taxon>Pelobatoidea</taxon>
        <taxon>Megophryidae</taxon>
        <taxon>Leptobrachium</taxon>
    </lineage>
</organism>
<dbReference type="FunFam" id="3.30.160.60:FF:000007">
    <property type="entry name" value="Basic krueppel-like factor 3"/>
    <property type="match status" value="1"/>
</dbReference>
<evidence type="ECO:0000256" key="3">
    <source>
        <dbReference type="ARBA" id="ARBA00022771"/>
    </source>
</evidence>
<dbReference type="SUPFAM" id="SSF57667">
    <property type="entry name" value="beta-beta-alpha zinc fingers"/>
    <property type="match status" value="1"/>
</dbReference>
<dbReference type="Gene3D" id="3.30.160.60">
    <property type="entry name" value="Classic Zinc Finger"/>
    <property type="match status" value="2"/>
</dbReference>
<sequence length="319" mass="35832">MSMVSCDHQAHMPYKVRPFVTRFTPQVVTTGTTNYDCRYSSSFPACGHHVHEEDLNWERDIIHVNSPEPHLPGNNRSTSVPITSYCEHTTTSMCSAETFNMSHFPSEGFFSGCAVGNYSVQVGNNLSEDTTLNNAINTSPCNLQAIHGTGTTGYQIQVLHWPCTNSTLPYTASPAHFASSFTPILSTTTAPYVSQVPANTSLPIPQVHPKQTEVRKGRNPTGKQRSSRVPTIYTCDYENCGRIYTKSTHFKTHLRLHTGEKPYVCDWPGCEWKFPRSDELTRHFRKHTGLRPFLCNICQRTFASCVMESLVFAHKVLVH</sequence>
<evidence type="ECO:0000259" key="6">
    <source>
        <dbReference type="PROSITE" id="PS50157"/>
    </source>
</evidence>
<evidence type="ECO:0000256" key="1">
    <source>
        <dbReference type="ARBA" id="ARBA00022723"/>
    </source>
</evidence>
<dbReference type="SMART" id="SM00355">
    <property type="entry name" value="ZnF_C2H2"/>
    <property type="match status" value="3"/>
</dbReference>
<reference evidence="7" key="1">
    <citation type="submission" date="2025-08" db="UniProtKB">
        <authorList>
            <consortium name="Ensembl"/>
        </authorList>
    </citation>
    <scope>IDENTIFICATION</scope>
</reference>
<evidence type="ECO:0000256" key="5">
    <source>
        <dbReference type="PROSITE-ProRule" id="PRU00042"/>
    </source>
</evidence>
<dbReference type="GO" id="GO:0000981">
    <property type="term" value="F:DNA-binding transcription factor activity, RNA polymerase II-specific"/>
    <property type="evidence" value="ECO:0007669"/>
    <property type="project" value="TreeGrafter"/>
</dbReference>
<evidence type="ECO:0000313" key="7">
    <source>
        <dbReference type="Ensembl" id="ENSLLEP00000002263.1"/>
    </source>
</evidence>
<accession>A0A8C5P6U9</accession>
<dbReference type="Ensembl" id="ENSLLET00000002360.1">
    <property type="protein sequence ID" value="ENSLLEP00000002263.1"/>
    <property type="gene ID" value="ENSLLEG00000001449.1"/>
</dbReference>
<dbReference type="GO" id="GO:0000978">
    <property type="term" value="F:RNA polymerase II cis-regulatory region sequence-specific DNA binding"/>
    <property type="evidence" value="ECO:0007669"/>
    <property type="project" value="TreeGrafter"/>
</dbReference>
<keyword evidence="8" id="KW-1185">Reference proteome</keyword>
<name>A0A8C5P6U9_9ANUR</name>
<dbReference type="InterPro" id="IPR013087">
    <property type="entry name" value="Znf_C2H2_type"/>
</dbReference>
<keyword evidence="1" id="KW-0479">Metal-binding</keyword>
<dbReference type="PANTHER" id="PTHR23235:SF156">
    <property type="entry name" value="KRUPPEL-LIKE FACTOR 18"/>
    <property type="match status" value="1"/>
</dbReference>